<dbReference type="Gene3D" id="1.10.510.10">
    <property type="entry name" value="Transferase(Phosphotransferase) domain 1"/>
    <property type="match status" value="1"/>
</dbReference>
<sequence length="545" mass="59810">MPANTSNAAVPCPYSKLTSSASISTVDERLCGKARVSCVVNNACVVQNTSKYDYVGDYSGLGPANTSVFFNVYLDNLWFASATLPDSIETITLEGFQKMYIPDDFKWPKSLANLTYNSDQALFHTSAIPPTVQQVSYGAAAITRTQPFPPSVQYLYLTSLMPSSIMQIAGVNAPGIRGLHIENCRLISNLKLGPALKYMRFGPYSFINSWVMDADTFAALNNLTPRGNFTNSKLPATEGVEYNGIPARGGPLSINTSLATCDEAKGTLRELWPYRMPVVEARLNATEEKSRFMVCVTGSSEPGTGPGGATGGGMSTGLVVGIAAAVAVVLGVGVFYFLRRRRRADAKQPTYTTTFDDVYTASVEKLNMDDLALYRLDMADLILTKVVGAGAFADVWLGSYENCPVAVKKLHRNRVSTQQMESFVDEIKLMSKFDSPYIVKLVGAVWTRPADLQCVMEYMDGGDLRDYLTHHSPAAFHWSDKYLHIHSIVEGLVYLHSMDIIHRDLKSRNILLDSTKGTKLTDFGISKEDMQATMTMGVGTFRWMA</sequence>
<dbReference type="GO" id="GO:0004674">
    <property type="term" value="F:protein serine/threonine kinase activity"/>
    <property type="evidence" value="ECO:0007669"/>
    <property type="project" value="UniProtKB-KW"/>
</dbReference>
<feature type="domain" description="Protein kinase" evidence="6">
    <location>
        <begin position="381"/>
        <end position="545"/>
    </location>
</feature>
<feature type="binding site" evidence="4">
    <location>
        <position position="409"/>
    </location>
    <ligand>
        <name>ATP</name>
        <dbReference type="ChEBI" id="CHEBI:30616"/>
    </ligand>
</feature>
<dbReference type="SUPFAM" id="SSF56112">
    <property type="entry name" value="Protein kinase-like (PK-like)"/>
    <property type="match status" value="1"/>
</dbReference>
<evidence type="ECO:0000313" key="7">
    <source>
        <dbReference type="EMBL" id="KAF0714616.1"/>
    </source>
</evidence>
<dbReference type="PANTHER" id="PTHR44329:SF214">
    <property type="entry name" value="PROTEIN KINASE DOMAIN-CONTAINING PROTEIN"/>
    <property type="match status" value="1"/>
</dbReference>
<keyword evidence="5" id="KW-0812">Transmembrane</keyword>
<keyword evidence="5" id="KW-0472">Membrane</keyword>
<keyword evidence="2 4" id="KW-0547">Nucleotide-binding</keyword>
<evidence type="ECO:0000256" key="5">
    <source>
        <dbReference type="SAM" id="Phobius"/>
    </source>
</evidence>
<evidence type="ECO:0000259" key="6">
    <source>
        <dbReference type="PROSITE" id="PS50011"/>
    </source>
</evidence>
<keyword evidence="1" id="KW-0723">Serine/threonine-protein kinase</keyword>
<evidence type="ECO:0000256" key="4">
    <source>
        <dbReference type="PROSITE-ProRule" id="PRU10141"/>
    </source>
</evidence>
<keyword evidence="5" id="KW-1133">Transmembrane helix</keyword>
<gene>
    <name evidence="7" type="ORF">As57867_003771</name>
</gene>
<dbReference type="OrthoDB" id="112782at2759"/>
<dbReference type="SMART" id="SM00220">
    <property type="entry name" value="S_TKc"/>
    <property type="match status" value="1"/>
</dbReference>
<dbReference type="Pfam" id="PF07714">
    <property type="entry name" value="PK_Tyr_Ser-Thr"/>
    <property type="match status" value="1"/>
</dbReference>
<evidence type="ECO:0000256" key="3">
    <source>
        <dbReference type="ARBA" id="ARBA00022840"/>
    </source>
</evidence>
<keyword evidence="3 4" id="KW-0067">ATP-binding</keyword>
<dbReference type="InterPro" id="IPR017441">
    <property type="entry name" value="Protein_kinase_ATP_BS"/>
</dbReference>
<name>A0A6A4ZNY6_9STRA</name>
<dbReference type="PROSITE" id="PS50011">
    <property type="entry name" value="PROTEIN_KINASE_DOM"/>
    <property type="match status" value="1"/>
</dbReference>
<dbReference type="InterPro" id="IPR051681">
    <property type="entry name" value="Ser/Thr_Kinases-Pseudokinases"/>
</dbReference>
<dbReference type="InterPro" id="IPR001245">
    <property type="entry name" value="Ser-Thr/Tyr_kinase_cat_dom"/>
</dbReference>
<feature type="transmembrane region" description="Helical" evidence="5">
    <location>
        <begin position="318"/>
        <end position="338"/>
    </location>
</feature>
<proteinExistence type="predicted"/>
<keyword evidence="1" id="KW-0808">Transferase</keyword>
<feature type="non-terminal residue" evidence="7">
    <location>
        <position position="545"/>
    </location>
</feature>
<dbReference type="PROSITE" id="PS00107">
    <property type="entry name" value="PROTEIN_KINASE_ATP"/>
    <property type="match status" value="1"/>
</dbReference>
<dbReference type="InterPro" id="IPR011009">
    <property type="entry name" value="Kinase-like_dom_sf"/>
</dbReference>
<dbReference type="PROSITE" id="PS00108">
    <property type="entry name" value="PROTEIN_KINASE_ST"/>
    <property type="match status" value="1"/>
</dbReference>
<dbReference type="GO" id="GO:0005524">
    <property type="term" value="F:ATP binding"/>
    <property type="evidence" value="ECO:0007669"/>
    <property type="project" value="UniProtKB-UniRule"/>
</dbReference>
<dbReference type="InterPro" id="IPR008271">
    <property type="entry name" value="Ser/Thr_kinase_AS"/>
</dbReference>
<accession>A0A6A4ZNY6</accession>
<evidence type="ECO:0000256" key="2">
    <source>
        <dbReference type="ARBA" id="ARBA00022741"/>
    </source>
</evidence>
<protein>
    <recommendedName>
        <fullName evidence="6">Protein kinase domain-containing protein</fullName>
    </recommendedName>
</protein>
<reference evidence="7" key="1">
    <citation type="submission" date="2019-06" db="EMBL/GenBank/DDBJ databases">
        <title>Genomics analysis of Aphanomyces spp. identifies a new class of oomycete effector associated with host adaptation.</title>
        <authorList>
            <person name="Gaulin E."/>
        </authorList>
    </citation>
    <scope>NUCLEOTIDE SEQUENCE</scope>
    <source>
        <strain evidence="7">CBS 578.67</strain>
    </source>
</reference>
<dbReference type="PANTHER" id="PTHR44329">
    <property type="entry name" value="SERINE/THREONINE-PROTEIN KINASE TNNI3K-RELATED"/>
    <property type="match status" value="1"/>
</dbReference>
<dbReference type="EMBL" id="VJMH01000743">
    <property type="protein sequence ID" value="KAF0714616.1"/>
    <property type="molecule type" value="Genomic_DNA"/>
</dbReference>
<dbReference type="AlphaFoldDB" id="A0A6A4ZNY6"/>
<evidence type="ECO:0000256" key="1">
    <source>
        <dbReference type="ARBA" id="ARBA00022527"/>
    </source>
</evidence>
<comment type="caution">
    <text evidence="7">The sequence shown here is derived from an EMBL/GenBank/DDBJ whole genome shotgun (WGS) entry which is preliminary data.</text>
</comment>
<organism evidence="7">
    <name type="scientific">Aphanomyces stellatus</name>
    <dbReference type="NCBI Taxonomy" id="120398"/>
    <lineage>
        <taxon>Eukaryota</taxon>
        <taxon>Sar</taxon>
        <taxon>Stramenopiles</taxon>
        <taxon>Oomycota</taxon>
        <taxon>Saprolegniomycetes</taxon>
        <taxon>Saprolegniales</taxon>
        <taxon>Verrucalvaceae</taxon>
        <taxon>Aphanomyces</taxon>
    </lineage>
</organism>
<dbReference type="InterPro" id="IPR000719">
    <property type="entry name" value="Prot_kinase_dom"/>
</dbReference>
<keyword evidence="1" id="KW-0418">Kinase</keyword>